<evidence type="ECO:0000259" key="7">
    <source>
        <dbReference type="SMART" id="SM00226"/>
    </source>
</evidence>
<comment type="similarity">
    <text evidence="1">Belongs to the low molecular weight phosphotyrosine protein phosphatase family.</text>
</comment>
<dbReference type="SUPFAM" id="SSF52788">
    <property type="entry name" value="Phosphotyrosine protein phosphatases I"/>
    <property type="match status" value="1"/>
</dbReference>
<dbReference type="PRINTS" id="PR00719">
    <property type="entry name" value="LMWPTPASE"/>
</dbReference>
<evidence type="ECO:0000313" key="8">
    <source>
        <dbReference type="EMBL" id="KFE46075.1"/>
    </source>
</evidence>
<dbReference type="PANTHER" id="PTHR11717:SF31">
    <property type="entry name" value="LOW MOLECULAR WEIGHT PROTEIN-TYROSINE-PHOSPHATASE ETP-RELATED"/>
    <property type="match status" value="1"/>
</dbReference>
<evidence type="ECO:0000313" key="9">
    <source>
        <dbReference type="Proteomes" id="UP000028643"/>
    </source>
</evidence>
<dbReference type="SMART" id="SM00226">
    <property type="entry name" value="LMWPc"/>
    <property type="match status" value="1"/>
</dbReference>
<evidence type="ECO:0000256" key="5">
    <source>
        <dbReference type="ARBA" id="ARBA00051722"/>
    </source>
</evidence>
<dbReference type="Proteomes" id="UP000028643">
    <property type="component" value="Unassembled WGS sequence"/>
</dbReference>
<dbReference type="Pfam" id="PF01451">
    <property type="entry name" value="LMWPc"/>
    <property type="match status" value="1"/>
</dbReference>
<evidence type="ECO:0000256" key="4">
    <source>
        <dbReference type="ARBA" id="ARBA00022912"/>
    </source>
</evidence>
<evidence type="ECO:0000256" key="2">
    <source>
        <dbReference type="ARBA" id="ARBA00013064"/>
    </source>
</evidence>
<proteinExistence type="inferred from homology"/>
<dbReference type="Gene3D" id="3.40.50.2300">
    <property type="match status" value="1"/>
</dbReference>
<comment type="catalytic activity">
    <reaction evidence="5">
        <text>O-phospho-L-tyrosyl-[protein] + H2O = L-tyrosyl-[protein] + phosphate</text>
        <dbReference type="Rhea" id="RHEA:10684"/>
        <dbReference type="Rhea" id="RHEA-COMP:10136"/>
        <dbReference type="Rhea" id="RHEA-COMP:20101"/>
        <dbReference type="ChEBI" id="CHEBI:15377"/>
        <dbReference type="ChEBI" id="CHEBI:43474"/>
        <dbReference type="ChEBI" id="CHEBI:46858"/>
        <dbReference type="ChEBI" id="CHEBI:61978"/>
        <dbReference type="EC" id="3.1.3.48"/>
    </reaction>
</comment>
<name>A0A085USB2_PSESX</name>
<dbReference type="PATRIC" id="fig|317.174.peg.5220"/>
<dbReference type="InterPro" id="IPR017867">
    <property type="entry name" value="Tyr_phospatase_low_mol_wt"/>
</dbReference>
<dbReference type="EC" id="3.1.3.48" evidence="2"/>
<comment type="caution">
    <text evidence="8">The sequence shown here is derived from an EMBL/GenBank/DDBJ whole genome shotgun (WGS) entry which is preliminary data.</text>
</comment>
<dbReference type="RefSeq" id="WP_020290839.1">
    <property type="nucleotide sequence ID" value="NZ_JPQT01000140.1"/>
</dbReference>
<dbReference type="GO" id="GO:0004725">
    <property type="term" value="F:protein tyrosine phosphatase activity"/>
    <property type="evidence" value="ECO:0007669"/>
    <property type="project" value="UniProtKB-EC"/>
</dbReference>
<feature type="domain" description="Phosphotyrosine protein phosphatase I" evidence="7">
    <location>
        <begin position="3"/>
        <end position="143"/>
    </location>
</feature>
<dbReference type="PANTHER" id="PTHR11717">
    <property type="entry name" value="LOW MOLECULAR WEIGHT PROTEIN TYROSINE PHOSPHATASE"/>
    <property type="match status" value="1"/>
</dbReference>
<gene>
    <name evidence="8" type="ORF">IV02_25570</name>
</gene>
<protein>
    <recommendedName>
        <fullName evidence="2">protein-tyrosine-phosphatase</fullName>
        <ecNumber evidence="2">3.1.3.48</ecNumber>
    </recommendedName>
</protein>
<feature type="active site" evidence="6">
    <location>
        <position position="15"/>
    </location>
</feature>
<dbReference type="InterPro" id="IPR036196">
    <property type="entry name" value="Ptyr_pPase_sf"/>
</dbReference>
<dbReference type="AlphaFoldDB" id="A0A085USB2"/>
<accession>A0A085USB2</accession>
<evidence type="ECO:0000256" key="1">
    <source>
        <dbReference type="ARBA" id="ARBA00011063"/>
    </source>
</evidence>
<organism evidence="8 9">
    <name type="scientific">Pseudomonas syringae</name>
    <dbReference type="NCBI Taxonomy" id="317"/>
    <lineage>
        <taxon>Bacteria</taxon>
        <taxon>Pseudomonadati</taxon>
        <taxon>Pseudomonadota</taxon>
        <taxon>Gammaproteobacteria</taxon>
        <taxon>Pseudomonadales</taxon>
        <taxon>Pseudomonadaceae</taxon>
        <taxon>Pseudomonas</taxon>
    </lineage>
</organism>
<sequence length="150" mass="17147">MFSNVLVICIGNICRSPMAEALLRQRVLAADVQIASAGTHAMLDSPIDPLAQAVLQMHQVPTLRHRARQMDRDMLHQAELILLMENAQLKSVLRLAPEVRGKTFLIGKWQQQMEIADPYRQPKLAFEQTYEHLSRCVDDWLPYLQSGETR</sequence>
<keyword evidence="3" id="KW-0378">Hydrolase</keyword>
<feature type="active site" description="Proton donor" evidence="6">
    <location>
        <position position="117"/>
    </location>
</feature>
<dbReference type="InterPro" id="IPR023485">
    <property type="entry name" value="Ptyr_pPase"/>
</dbReference>
<evidence type="ECO:0000256" key="6">
    <source>
        <dbReference type="PIRSR" id="PIRSR617867-1"/>
    </source>
</evidence>
<evidence type="ECO:0000256" key="3">
    <source>
        <dbReference type="ARBA" id="ARBA00022801"/>
    </source>
</evidence>
<dbReference type="EMBL" id="JPQT01000140">
    <property type="protein sequence ID" value="KFE46075.1"/>
    <property type="molecule type" value="Genomic_DNA"/>
</dbReference>
<dbReference type="CDD" id="cd16343">
    <property type="entry name" value="LMWPTP"/>
    <property type="match status" value="1"/>
</dbReference>
<reference evidence="8 9" key="1">
    <citation type="submission" date="2014-07" db="EMBL/GenBank/DDBJ databases">
        <title>Draft Genome Sequences of Environmental Pseudomonas syringae strains.</title>
        <authorList>
            <person name="Baltrus D.A."/>
            <person name="Berge O."/>
            <person name="Morris C."/>
        </authorList>
    </citation>
    <scope>NUCLEOTIDE SEQUENCE [LARGE SCALE GENOMIC DNA]</scope>
    <source>
        <strain evidence="8 9">CEB003</strain>
    </source>
</reference>
<feature type="active site" description="Nucleophile" evidence="6">
    <location>
        <position position="9"/>
    </location>
</feature>
<keyword evidence="4" id="KW-0904">Protein phosphatase</keyword>
<dbReference type="InterPro" id="IPR050438">
    <property type="entry name" value="LMW_PTPase"/>
</dbReference>